<reference evidence="2 3" key="1">
    <citation type="submission" date="2019-02" db="EMBL/GenBank/DDBJ databases">
        <title>Deep-cultivation of Planctomycetes and their phenomic and genomic characterization uncovers novel biology.</title>
        <authorList>
            <person name="Wiegand S."/>
            <person name="Jogler M."/>
            <person name="Boedeker C."/>
            <person name="Pinto D."/>
            <person name="Vollmers J."/>
            <person name="Rivas-Marin E."/>
            <person name="Kohn T."/>
            <person name="Peeters S.H."/>
            <person name="Heuer A."/>
            <person name="Rast P."/>
            <person name="Oberbeckmann S."/>
            <person name="Bunk B."/>
            <person name="Jeske O."/>
            <person name="Meyerdierks A."/>
            <person name="Storesund J.E."/>
            <person name="Kallscheuer N."/>
            <person name="Luecker S."/>
            <person name="Lage O.M."/>
            <person name="Pohl T."/>
            <person name="Merkel B.J."/>
            <person name="Hornburger P."/>
            <person name="Mueller R.-W."/>
            <person name="Bruemmer F."/>
            <person name="Labrenz M."/>
            <person name="Spormann A.M."/>
            <person name="Op den Camp H."/>
            <person name="Overmann J."/>
            <person name="Amann R."/>
            <person name="Jetten M.S.M."/>
            <person name="Mascher T."/>
            <person name="Medema M.H."/>
            <person name="Devos D.P."/>
            <person name="Kaster A.-K."/>
            <person name="Ovreas L."/>
            <person name="Rohde M."/>
            <person name="Galperin M.Y."/>
            <person name="Jogler C."/>
        </authorList>
    </citation>
    <scope>NUCLEOTIDE SEQUENCE [LARGE SCALE GENOMIC DNA]</scope>
    <source>
        <strain evidence="2 3">Q31a</strain>
    </source>
</reference>
<name>A0A518G912_9BACT</name>
<dbReference type="KEGG" id="ahel:Q31a_33820"/>
<organism evidence="2 3">
    <name type="scientific">Aureliella helgolandensis</name>
    <dbReference type="NCBI Taxonomy" id="2527968"/>
    <lineage>
        <taxon>Bacteria</taxon>
        <taxon>Pseudomonadati</taxon>
        <taxon>Planctomycetota</taxon>
        <taxon>Planctomycetia</taxon>
        <taxon>Pirellulales</taxon>
        <taxon>Pirellulaceae</taxon>
        <taxon>Aureliella</taxon>
    </lineage>
</organism>
<dbReference type="EMBL" id="CP036298">
    <property type="protein sequence ID" value="QDV25060.1"/>
    <property type="molecule type" value="Genomic_DNA"/>
</dbReference>
<keyword evidence="1" id="KW-1133">Transmembrane helix</keyword>
<dbReference type="Proteomes" id="UP000318017">
    <property type="component" value="Chromosome"/>
</dbReference>
<keyword evidence="1" id="KW-0472">Membrane</keyword>
<feature type="transmembrane region" description="Helical" evidence="1">
    <location>
        <begin position="236"/>
        <end position="254"/>
    </location>
</feature>
<feature type="transmembrane region" description="Helical" evidence="1">
    <location>
        <begin position="156"/>
        <end position="175"/>
    </location>
</feature>
<protein>
    <submittedName>
        <fullName evidence="2">Uncharacterized protein</fullName>
    </submittedName>
</protein>
<dbReference type="AlphaFoldDB" id="A0A518G912"/>
<evidence type="ECO:0000313" key="3">
    <source>
        <dbReference type="Proteomes" id="UP000318017"/>
    </source>
</evidence>
<feature type="transmembrane region" description="Helical" evidence="1">
    <location>
        <begin position="213"/>
        <end position="230"/>
    </location>
</feature>
<sequence>MKLPQPPGRIFAQYPHHWVLGRSHIHMSLLLTLGTLSGLFLCMSYLRPEWAEFRSVAVTLPVVWCVSLTVRLATQQLSLGAYFQDIECIAGPSGNLSTEYEYLPPHRVLMYGISGQLASLGLASVGAVVSAATLAAHSQVTDWHSVFDFRGGWSNVAWSTQILWVNLFLMGLNFLPTLPFDFRAVGYAWFAWRAKGTLEPTVFRSLSRLDSHLAVLAVGSGVTLAVMGSGQQQDIVGWYAAIAAAVYLMVAGRWEIARAAELERQFSPKIERVIRADSAQSPGTALPLGFSFAPEPSAGVNTGFEQDSDGDGAQHWVSKAALDQPDAALVREADIDEILRKLHREGRLALTDWEHEALLSASRQLNQQRGAADCS</sequence>
<feature type="transmembrane region" description="Helical" evidence="1">
    <location>
        <begin position="25"/>
        <end position="46"/>
    </location>
</feature>
<dbReference type="RefSeq" id="WP_145079638.1">
    <property type="nucleotide sequence ID" value="NZ_CP036298.1"/>
</dbReference>
<feature type="transmembrane region" description="Helical" evidence="1">
    <location>
        <begin position="117"/>
        <end position="136"/>
    </location>
</feature>
<proteinExistence type="predicted"/>
<evidence type="ECO:0000256" key="1">
    <source>
        <dbReference type="SAM" id="Phobius"/>
    </source>
</evidence>
<evidence type="ECO:0000313" key="2">
    <source>
        <dbReference type="EMBL" id="QDV25060.1"/>
    </source>
</evidence>
<gene>
    <name evidence="2" type="ORF">Q31a_33820</name>
</gene>
<keyword evidence="3" id="KW-1185">Reference proteome</keyword>
<accession>A0A518G912</accession>
<keyword evidence="1" id="KW-0812">Transmembrane</keyword>